<proteinExistence type="inferred from homology"/>
<dbReference type="Pfam" id="PF22794">
    <property type="entry name" value="jr-ZPR1"/>
    <property type="match status" value="1"/>
</dbReference>
<dbReference type="GO" id="GO:0008270">
    <property type="term" value="F:zinc ion binding"/>
    <property type="evidence" value="ECO:0007669"/>
    <property type="project" value="UniProtKB-KW"/>
</dbReference>
<protein>
    <recommendedName>
        <fullName evidence="5">Zinc finger ZPR1-type domain-containing protein</fullName>
    </recommendedName>
</protein>
<evidence type="ECO:0000256" key="4">
    <source>
        <dbReference type="ARBA" id="ARBA00022833"/>
    </source>
</evidence>
<dbReference type="InterPro" id="IPR004457">
    <property type="entry name" value="Znf_ZPR1"/>
</dbReference>
<accession>Q97CC3</accession>
<dbReference type="EMBL" id="BA000011">
    <property type="protein sequence ID" value="BAB59321.1"/>
    <property type="molecule type" value="Genomic_DNA"/>
</dbReference>
<feature type="domain" description="Zinc finger ZPR1-type" evidence="5">
    <location>
        <begin position="11"/>
        <end position="164"/>
    </location>
</feature>
<dbReference type="Proteomes" id="UP000001017">
    <property type="component" value="Chromosome"/>
</dbReference>
<comment type="similarity">
    <text evidence="1">Belongs to the ZPR1 family.</text>
</comment>
<gene>
    <name evidence="6" type="ORF">TVG0185868</name>
</gene>
<keyword evidence="3" id="KW-0863">Zinc-finger</keyword>
<dbReference type="InterPro" id="IPR042452">
    <property type="entry name" value="ZPR1_Znf1/2"/>
</dbReference>
<sequence length="172" mass="19854">MDLPQEIETNMECPVCGSLLYLLTYDTDIPYEGRISIYTYQCKKCMYRKTEVYQEEEKNPVRITLKIESPEDLKTLVYRSRKADIYIPEIEASIDSAEYANGEITTVEGIIYRIGEKLDLLSYDDEEKEAVKEVRKKIDDIINGYFGSFTLIITDESGKSVIESEKAITEKI</sequence>
<dbReference type="PaxDb" id="273116-14324393"/>
<dbReference type="eggNOG" id="arCOG04265">
    <property type="taxonomic scope" value="Archaea"/>
</dbReference>
<dbReference type="InterPro" id="IPR004470">
    <property type="entry name" value="ZPR1-like_arc"/>
</dbReference>
<reference evidence="6 7" key="1">
    <citation type="journal article" date="1999" name="Proc. Jpn. Acad.">
        <title>Determination of the complete genomic DNA sequence of Thermoplasma volvanium GSS1.</title>
        <authorList>
            <person name="Kawashima T."/>
            <person name="Yamamoto Y."/>
            <person name="Aramaki H."/>
            <person name="Nunoshiba T."/>
            <person name="Kawamoto T."/>
            <person name="Watanabe K."/>
            <person name="Yamazaki M."/>
            <person name="Kanehori K."/>
            <person name="Amano N."/>
            <person name="Ohya Y."/>
            <person name="Makino K."/>
            <person name="Suzuki M."/>
        </authorList>
    </citation>
    <scope>NUCLEOTIDE SEQUENCE [LARGE SCALE GENOMIC DNA]</scope>
    <source>
        <strain evidence="7">ATCC 51530 / DSM 4299 / JCM 9571 / NBRC 15438 / GSS1</strain>
    </source>
</reference>
<evidence type="ECO:0000256" key="1">
    <source>
        <dbReference type="ARBA" id="ARBA00008354"/>
    </source>
</evidence>
<dbReference type="InterPro" id="IPR040141">
    <property type="entry name" value="ZPR1"/>
</dbReference>
<dbReference type="AlphaFoldDB" id="Q97CC3"/>
<dbReference type="PANTHER" id="PTHR10876">
    <property type="entry name" value="ZINC FINGER PROTEIN ZPR1"/>
    <property type="match status" value="1"/>
</dbReference>
<evidence type="ECO:0000259" key="5">
    <source>
        <dbReference type="SMART" id="SM00709"/>
    </source>
</evidence>
<dbReference type="SMART" id="SM00709">
    <property type="entry name" value="Zpr1"/>
    <property type="match status" value="1"/>
</dbReference>
<evidence type="ECO:0000313" key="7">
    <source>
        <dbReference type="Proteomes" id="UP000001017"/>
    </source>
</evidence>
<keyword evidence="2" id="KW-0479">Metal-binding</keyword>
<dbReference type="GeneID" id="1441664"/>
<evidence type="ECO:0000256" key="3">
    <source>
        <dbReference type="ARBA" id="ARBA00022771"/>
    </source>
</evidence>
<dbReference type="NCBIfam" id="TIGR00340">
    <property type="entry name" value="zpr1_rel"/>
    <property type="match status" value="1"/>
</dbReference>
<evidence type="ECO:0000256" key="2">
    <source>
        <dbReference type="ARBA" id="ARBA00022723"/>
    </source>
</evidence>
<dbReference type="NCBIfam" id="TIGR00310">
    <property type="entry name" value="ZPR1_znf"/>
    <property type="match status" value="1"/>
</dbReference>
<dbReference type="RefSeq" id="WP_010916434.1">
    <property type="nucleotide sequence ID" value="NC_002689.2"/>
</dbReference>
<dbReference type="Gene3D" id="2.20.25.420">
    <property type="entry name" value="ZPR1, zinc finger domain"/>
    <property type="match status" value="1"/>
</dbReference>
<keyword evidence="7" id="KW-1185">Reference proteome</keyword>
<dbReference type="PANTHER" id="PTHR10876:SF0">
    <property type="entry name" value="ZINC FINGER PROTEIN ZPR1"/>
    <property type="match status" value="1"/>
</dbReference>
<evidence type="ECO:0000313" key="6">
    <source>
        <dbReference type="EMBL" id="BAB59321.1"/>
    </source>
</evidence>
<dbReference type="Pfam" id="PF03367">
    <property type="entry name" value="Zn_ribbon_ZPR1"/>
    <property type="match status" value="1"/>
</dbReference>
<reference evidence="6 7" key="2">
    <citation type="journal article" date="2000" name="Proc. Natl. Acad. Sci. U.S.A.">
        <title>Archaeal adaptation to higher temperatures revealed by genomic sequence of Thermoplasma volcanium.</title>
        <authorList>
            <person name="Kawashima T."/>
            <person name="Amano N."/>
            <person name="Koike H."/>
            <person name="Makino S."/>
            <person name="Higuchi S."/>
            <person name="Kawashima-Ohya Y."/>
            <person name="Watanabe K."/>
            <person name="Yamazaki M."/>
            <person name="Kanehori K."/>
            <person name="Kawamoto T."/>
            <person name="Nunoshiba T."/>
            <person name="Yamamoto Y."/>
            <person name="Aramaki H."/>
            <person name="Makino K."/>
            <person name="Suzuki M."/>
        </authorList>
    </citation>
    <scope>NUCLEOTIDE SEQUENCE [LARGE SCALE GENOMIC DNA]</scope>
    <source>
        <strain evidence="7">ATCC 51530 / DSM 4299 / JCM 9571 / NBRC 15438 / GSS1</strain>
    </source>
</reference>
<keyword evidence="4" id="KW-0862">Zinc</keyword>
<dbReference type="OrthoDB" id="14924at2157"/>
<name>Q97CC3_THEVO</name>
<dbReference type="STRING" id="273116.gene:9380949"/>
<dbReference type="KEGG" id="tvo:TVG0185868"/>
<dbReference type="Gene3D" id="2.60.120.1040">
    <property type="entry name" value="ZPR1, A/B domain"/>
    <property type="match status" value="1"/>
</dbReference>
<dbReference type="InterPro" id="IPR042451">
    <property type="entry name" value="ZPR1_A/B_dom"/>
</dbReference>
<dbReference type="InterPro" id="IPR056180">
    <property type="entry name" value="ZPR1_jr_dom"/>
</dbReference>
<dbReference type="HOGENOM" id="CLU_107446_0_0_2"/>
<organism evidence="6 7">
    <name type="scientific">Thermoplasma volcanium (strain ATCC 51530 / DSM 4299 / JCM 9571 / NBRC 15438 / GSS1)</name>
    <dbReference type="NCBI Taxonomy" id="273116"/>
    <lineage>
        <taxon>Archaea</taxon>
        <taxon>Methanobacteriati</taxon>
        <taxon>Thermoplasmatota</taxon>
        <taxon>Thermoplasmata</taxon>
        <taxon>Thermoplasmatales</taxon>
        <taxon>Thermoplasmataceae</taxon>
        <taxon>Thermoplasma</taxon>
    </lineage>
</organism>
<dbReference type="PhylomeDB" id="Q97CC3"/>